<dbReference type="HAMAP" id="MF_01306_A">
    <property type="entry name" value="Ribosomal_uS4_A"/>
    <property type="match status" value="1"/>
</dbReference>
<evidence type="ECO:0000313" key="10">
    <source>
        <dbReference type="Proteomes" id="UP001141422"/>
    </source>
</evidence>
<sequence>MGYPGKNTKTYSSPKRRFEKSRIESERVLAITYGLRNKREIWKATEVLRKHRGGAREVLAMISAVGETPKTVARRDELINTLQRYGMIGANAAMDDILSLKVEDVLERRLQTIVYRKGLARSPKQARQLITHGHIAINGQRVSVPSYMVSVADEAGIAYYATSSLADDANGERQRIMNVRA</sequence>
<keyword evidence="10" id="KW-1185">Reference proteome</keyword>
<dbReference type="SUPFAM" id="SSF55174">
    <property type="entry name" value="Alpha-L RNA-binding motif"/>
    <property type="match status" value="1"/>
</dbReference>
<evidence type="ECO:0000259" key="7">
    <source>
        <dbReference type="SMART" id="SM00363"/>
    </source>
</evidence>
<keyword evidence="4 6" id="KW-0689">Ribosomal protein</keyword>
<gene>
    <name evidence="6" type="primary">rps4</name>
    <name evidence="9" type="ORF">O0S10_05235</name>
</gene>
<dbReference type="NCBIfam" id="NF003139">
    <property type="entry name" value="PRK04051.1"/>
    <property type="match status" value="1"/>
</dbReference>
<evidence type="ECO:0000259" key="8">
    <source>
        <dbReference type="SMART" id="SM01390"/>
    </source>
</evidence>
<dbReference type="InterPro" id="IPR022801">
    <property type="entry name" value="Ribosomal_uS4"/>
</dbReference>
<dbReference type="GO" id="GO:0005840">
    <property type="term" value="C:ribosome"/>
    <property type="evidence" value="ECO:0007669"/>
    <property type="project" value="UniProtKB-KW"/>
</dbReference>
<dbReference type="NCBIfam" id="TIGR01018">
    <property type="entry name" value="uS4_arch"/>
    <property type="match status" value="1"/>
</dbReference>
<dbReference type="SMART" id="SM00363">
    <property type="entry name" value="S4"/>
    <property type="match status" value="1"/>
</dbReference>
<protein>
    <recommendedName>
        <fullName evidence="6">Small ribosomal subunit protein uS4</fullName>
    </recommendedName>
</protein>
<dbReference type="InterPro" id="IPR001912">
    <property type="entry name" value="Ribosomal_uS4_N"/>
</dbReference>
<dbReference type="InterPro" id="IPR022802">
    <property type="entry name" value="Ribosomal_uS4_arc"/>
</dbReference>
<dbReference type="PROSITE" id="PS00632">
    <property type="entry name" value="RIBOSOMAL_S4"/>
    <property type="match status" value="1"/>
</dbReference>
<comment type="function">
    <text evidence="6">With S5 and S12 plays an important role in translational accuracy.</text>
</comment>
<dbReference type="RefSeq" id="WP_268924848.1">
    <property type="nucleotide sequence ID" value="NZ_JAPTGB010000009.1"/>
</dbReference>
<dbReference type="CDD" id="cd00165">
    <property type="entry name" value="S4"/>
    <property type="match status" value="1"/>
</dbReference>
<keyword evidence="3 6" id="KW-0694">RNA-binding</keyword>
<comment type="caution">
    <text evidence="9">The sequence shown here is derived from an EMBL/GenBank/DDBJ whole genome shotgun (WGS) entry which is preliminary data.</text>
</comment>
<dbReference type="PANTHER" id="PTHR11831:SF5">
    <property type="entry name" value="40S RIBOSOMAL PROTEIN S9"/>
    <property type="match status" value="1"/>
</dbReference>
<evidence type="ECO:0000256" key="5">
    <source>
        <dbReference type="ARBA" id="ARBA00023274"/>
    </source>
</evidence>
<comment type="similarity">
    <text evidence="1 6">Belongs to the universal ribosomal protein uS4 family.</text>
</comment>
<evidence type="ECO:0000256" key="3">
    <source>
        <dbReference type="ARBA" id="ARBA00022884"/>
    </source>
</evidence>
<keyword evidence="2 6" id="KW-0699">rRNA-binding</keyword>
<dbReference type="InterPro" id="IPR005710">
    <property type="entry name" value="Ribosomal_uS4_euk/arc"/>
</dbReference>
<dbReference type="InterPro" id="IPR018079">
    <property type="entry name" value="Ribosomal_uS4_CS"/>
</dbReference>
<comment type="subunit">
    <text evidence="6">Part of the 30S ribosomal subunit. Contacts protein S5. The interaction surface between S4 and S5 is involved in control of translational fidelity.</text>
</comment>
<evidence type="ECO:0000256" key="6">
    <source>
        <dbReference type="HAMAP-Rule" id="MF_01306"/>
    </source>
</evidence>
<dbReference type="PANTHER" id="PTHR11831">
    <property type="entry name" value="30S 40S RIBOSOMAL PROTEIN"/>
    <property type="match status" value="1"/>
</dbReference>
<name>A0ABT4IFX6_9EURY</name>
<organism evidence="9 10">
    <name type="scientific">Methanocorpusculum petauri</name>
    <dbReference type="NCBI Taxonomy" id="3002863"/>
    <lineage>
        <taxon>Archaea</taxon>
        <taxon>Methanobacteriati</taxon>
        <taxon>Methanobacteriota</taxon>
        <taxon>Stenosarchaea group</taxon>
        <taxon>Methanomicrobia</taxon>
        <taxon>Methanomicrobiales</taxon>
        <taxon>Methanocorpusculaceae</taxon>
        <taxon>Methanocorpusculum</taxon>
    </lineage>
</organism>
<comment type="function">
    <text evidence="6">One of the primary rRNA binding proteins, it binds directly to 16S rRNA where it nucleates assembly of the body of the 30S subunit.</text>
</comment>
<evidence type="ECO:0000256" key="1">
    <source>
        <dbReference type="ARBA" id="ARBA00007465"/>
    </source>
</evidence>
<feature type="domain" description="RNA-binding S4" evidence="7">
    <location>
        <begin position="108"/>
        <end position="170"/>
    </location>
</feature>
<dbReference type="Pfam" id="PF01479">
    <property type="entry name" value="S4"/>
    <property type="match status" value="1"/>
</dbReference>
<evidence type="ECO:0000256" key="4">
    <source>
        <dbReference type="ARBA" id="ARBA00022980"/>
    </source>
</evidence>
<accession>A0ABT4IFX6</accession>
<evidence type="ECO:0000313" key="9">
    <source>
        <dbReference type="EMBL" id="MCZ0860634.1"/>
    </source>
</evidence>
<dbReference type="SMART" id="SM01390">
    <property type="entry name" value="Ribosomal_S4"/>
    <property type="match status" value="1"/>
</dbReference>
<proteinExistence type="inferred from homology"/>
<dbReference type="Gene3D" id="3.10.290.10">
    <property type="entry name" value="RNA-binding S4 domain"/>
    <property type="match status" value="1"/>
</dbReference>
<keyword evidence="5 6" id="KW-0687">Ribonucleoprotein</keyword>
<feature type="domain" description="Small ribosomal subunit protein uS4 N-terminal" evidence="8">
    <location>
        <begin position="2"/>
        <end position="107"/>
    </location>
</feature>
<reference evidence="9" key="1">
    <citation type="submission" date="2022-12" db="EMBL/GenBank/DDBJ databases">
        <title>Isolation and characterisation of novel Methanocorpusculum spp. from native Australian herbivores indicates the genus is ancestrally host-associated.</title>
        <authorList>
            <person name="Volmer J.G."/>
            <person name="Soo R.M."/>
            <person name="Evans P.N."/>
            <person name="Hoedt E.C."/>
            <person name="Astorga Alsina A.L."/>
            <person name="Woodcroft B.J."/>
            <person name="Tyson G.W."/>
            <person name="Hugenholtz P."/>
            <person name="Morrison M."/>
        </authorList>
    </citation>
    <scope>NUCLEOTIDE SEQUENCE</scope>
    <source>
        <strain evidence="9">MG</strain>
    </source>
</reference>
<dbReference type="PROSITE" id="PS50889">
    <property type="entry name" value="S4"/>
    <property type="match status" value="1"/>
</dbReference>
<dbReference type="EMBL" id="JAPTGB010000009">
    <property type="protein sequence ID" value="MCZ0860634.1"/>
    <property type="molecule type" value="Genomic_DNA"/>
</dbReference>
<evidence type="ECO:0000256" key="2">
    <source>
        <dbReference type="ARBA" id="ARBA00022730"/>
    </source>
</evidence>
<dbReference type="InterPro" id="IPR036986">
    <property type="entry name" value="S4_RNA-bd_sf"/>
</dbReference>
<dbReference type="Proteomes" id="UP001141422">
    <property type="component" value="Unassembled WGS sequence"/>
</dbReference>
<dbReference type="InterPro" id="IPR002942">
    <property type="entry name" value="S4_RNA-bd"/>
</dbReference>